<comment type="caution">
    <text evidence="2">The sequence shown here is derived from an EMBL/GenBank/DDBJ whole genome shotgun (WGS) entry which is preliminary data.</text>
</comment>
<gene>
    <name evidence="2" type="ORF">JOF35_008301</name>
</gene>
<feature type="region of interest" description="Disordered" evidence="1">
    <location>
        <begin position="19"/>
        <end position="192"/>
    </location>
</feature>
<dbReference type="Proteomes" id="UP001234880">
    <property type="component" value="Unassembled WGS sequence"/>
</dbReference>
<accession>A0ABT9L5H6</accession>
<evidence type="ECO:0000256" key="1">
    <source>
        <dbReference type="SAM" id="MobiDB-lite"/>
    </source>
</evidence>
<name>A0ABT9L5H6_9ACTN</name>
<organism evidence="2 3">
    <name type="scientific">Streptomyces demainii</name>
    <dbReference type="NCBI Taxonomy" id="588122"/>
    <lineage>
        <taxon>Bacteria</taxon>
        <taxon>Bacillati</taxon>
        <taxon>Actinomycetota</taxon>
        <taxon>Actinomycetes</taxon>
        <taxon>Kitasatosporales</taxon>
        <taxon>Streptomycetaceae</taxon>
        <taxon>Streptomyces</taxon>
    </lineage>
</organism>
<feature type="compositionally biased region" description="Basic and acidic residues" evidence="1">
    <location>
        <begin position="85"/>
        <end position="103"/>
    </location>
</feature>
<feature type="compositionally biased region" description="Pro residues" evidence="1">
    <location>
        <begin position="51"/>
        <end position="60"/>
    </location>
</feature>
<proteinExistence type="predicted"/>
<protein>
    <submittedName>
        <fullName evidence="2">Uncharacterized protein</fullName>
    </submittedName>
</protein>
<dbReference type="EMBL" id="JAURUE010000002">
    <property type="protein sequence ID" value="MDP9615963.1"/>
    <property type="molecule type" value="Genomic_DNA"/>
</dbReference>
<evidence type="ECO:0000313" key="2">
    <source>
        <dbReference type="EMBL" id="MDP9615963.1"/>
    </source>
</evidence>
<sequence>MPSVHEVPAQAGDVHELCGLAGPSRRFPCRGASTRFPRRRPPPSPVIRRCPPQPAPPPPDLDQGPSARGDGLNGRSAGTARCRKLVADRSESRPVDDRTERPLGRLHRRPPWRVPCARAGPVTVRPPATSALTPGGRTHTAYRTPFPHGRPGERRTSDQPTAPERRRRAAHREPRRVPGDGRRARGRHRTSCSPPAVVFAHAGDVPGRRDLKTAQLSRRHRPSRPFGRCTSWTSPGCRPANVLPLGVLSVRVGGWGMLVGVGVRE</sequence>
<keyword evidence="3" id="KW-1185">Reference proteome</keyword>
<evidence type="ECO:0000313" key="3">
    <source>
        <dbReference type="Proteomes" id="UP001234880"/>
    </source>
</evidence>
<feature type="compositionally biased region" description="Basic and acidic residues" evidence="1">
    <location>
        <begin position="171"/>
        <end position="183"/>
    </location>
</feature>
<reference evidence="2 3" key="1">
    <citation type="submission" date="2023-07" db="EMBL/GenBank/DDBJ databases">
        <title>Sequencing the genomes of 1000 actinobacteria strains.</title>
        <authorList>
            <person name="Klenk H.-P."/>
        </authorList>
    </citation>
    <scope>NUCLEOTIDE SEQUENCE [LARGE SCALE GENOMIC DNA]</scope>
    <source>
        <strain evidence="2 3">DSM 41600</strain>
    </source>
</reference>